<accession>A0ABY5KVD8</accession>
<organism evidence="1 2">
    <name type="scientific">Cellulomonas chengniuliangii</name>
    <dbReference type="NCBI Taxonomy" id="2968084"/>
    <lineage>
        <taxon>Bacteria</taxon>
        <taxon>Bacillati</taxon>
        <taxon>Actinomycetota</taxon>
        <taxon>Actinomycetes</taxon>
        <taxon>Micrococcales</taxon>
        <taxon>Cellulomonadaceae</taxon>
        <taxon>Cellulomonas</taxon>
    </lineage>
</organism>
<evidence type="ECO:0000313" key="2">
    <source>
        <dbReference type="Proteomes" id="UP001316189"/>
    </source>
</evidence>
<dbReference type="Proteomes" id="UP001316189">
    <property type="component" value="Chromosome"/>
</dbReference>
<sequence>MSERRAWWPRGAVVFLALVLLAVVGVAVLRPGWLRGDREAVPADLSFRTSLLDIGEESGIRLSDDTSATQTFTVPVPLDSPLGDPVLTLRGTTQVAESSTVFLRVLADGEPVYVDELRAGDHALKADINLPESAVEDGAVRVQVRLTGSLDQQRCNITTDLGALVELDATGTGVQGNLDERLHTVRDVVAALDHEVALVLSPEADSQEWFESAARLGAFLTQQGHAVSYAAAVPDEDSSATPVLLGPPDALADLDWDADADDGAVRVGDRGAQSLLGVVDPTADVVPLFLTTPAVTIADSRAADPRIEQIERAGGSTVSLETLGVDTSVQQITDRRSWRVPYSLADLPGGTVPTSVQLSMVVPATSDDARWLLQVRLDDELVDSVSLPGTGRQTVAVELPVGAQPVRNELVVTLVRDRDLGGCNVRQTSYDVQLLGDSALTLGGSGAGFTAVPAQYSEGFDVILPSSVLDDPVLALGGLVPTLAEFSGWRQDAGFAWDGAAGTRPFLLFGAPPPEVSPLVTLADGRITSAGVDLSSFEDGIVLQCVSAGGTPGMVLTAVGEPGDVVPDYSSERARLVPADGGGFAVSAAGQVVNPDQARAENGG</sequence>
<name>A0ABY5KVD8_9CELL</name>
<dbReference type="EMBL" id="CP101988">
    <property type="protein sequence ID" value="UUI74404.1"/>
    <property type="molecule type" value="Genomic_DNA"/>
</dbReference>
<dbReference type="RefSeq" id="WP_227569537.1">
    <property type="nucleotide sequence ID" value="NZ_CP101988.1"/>
</dbReference>
<proteinExistence type="predicted"/>
<evidence type="ECO:0000313" key="1">
    <source>
        <dbReference type="EMBL" id="UUI74404.1"/>
    </source>
</evidence>
<protein>
    <submittedName>
        <fullName evidence="1">Uncharacterized protein</fullName>
    </submittedName>
</protein>
<dbReference type="Gene3D" id="2.60.120.260">
    <property type="entry name" value="Galactose-binding domain-like"/>
    <property type="match status" value="1"/>
</dbReference>
<gene>
    <name evidence="1" type="ORF">NP064_11400</name>
</gene>
<reference evidence="1 2" key="1">
    <citation type="submission" date="2022-07" db="EMBL/GenBank/DDBJ databases">
        <title>Novel species in genus cellulomonas.</title>
        <authorList>
            <person name="Ye L."/>
        </authorList>
    </citation>
    <scope>NUCLEOTIDE SEQUENCE [LARGE SCALE GENOMIC DNA]</scope>
    <source>
        <strain evidence="2">zg-Y338</strain>
    </source>
</reference>
<keyword evidence="2" id="KW-1185">Reference proteome</keyword>